<name>C9ML44_9BACT</name>
<dbReference type="STRING" id="649761.HMPREF0973_00319"/>
<evidence type="ECO:0008006" key="3">
    <source>
        <dbReference type="Google" id="ProtNLM"/>
    </source>
</evidence>
<dbReference type="AlphaFoldDB" id="C9ML44"/>
<gene>
    <name evidence="1" type="ORF">HMPREF0973_00319</name>
</gene>
<dbReference type="PROSITE" id="PS51257">
    <property type="entry name" value="PROKAR_LIPOPROTEIN"/>
    <property type="match status" value="1"/>
</dbReference>
<organism evidence="1 2">
    <name type="scientific">Prevotella veroralis F0319</name>
    <dbReference type="NCBI Taxonomy" id="649761"/>
    <lineage>
        <taxon>Bacteria</taxon>
        <taxon>Pseudomonadati</taxon>
        <taxon>Bacteroidota</taxon>
        <taxon>Bacteroidia</taxon>
        <taxon>Bacteroidales</taxon>
        <taxon>Prevotellaceae</taxon>
        <taxon>Prevotella</taxon>
    </lineage>
</organism>
<reference evidence="1 2" key="1">
    <citation type="submission" date="2009-09" db="EMBL/GenBank/DDBJ databases">
        <authorList>
            <person name="Weinstock G."/>
            <person name="Sodergren E."/>
            <person name="Clifton S."/>
            <person name="Fulton L."/>
            <person name="Fulton B."/>
            <person name="Courtney L."/>
            <person name="Fronick C."/>
            <person name="Harrison M."/>
            <person name="Strong C."/>
            <person name="Farmer C."/>
            <person name="Delahaunty K."/>
            <person name="Markovic C."/>
            <person name="Hall O."/>
            <person name="Minx P."/>
            <person name="Tomlinson C."/>
            <person name="Mitreva M."/>
            <person name="Nelson J."/>
            <person name="Hou S."/>
            <person name="Wollam A."/>
            <person name="Pepin K.H."/>
            <person name="Johnson M."/>
            <person name="Bhonagiri V."/>
            <person name="Nash W.E."/>
            <person name="Warren W."/>
            <person name="Chinwalla A."/>
            <person name="Mardis E.R."/>
            <person name="Wilson R.K."/>
        </authorList>
    </citation>
    <scope>NUCLEOTIDE SEQUENCE [LARGE SCALE GENOMIC DNA]</scope>
    <source>
        <strain evidence="1 2">F0319</strain>
    </source>
</reference>
<sequence>MIRINLNKVMRCLSHILLIWIILFLFSCRTTQLPKENSYTISPKDIHYNYITGVYSPTLSFRKQIEKYIYRNFSWDRAGYVYKNSIQGRSIIQVDYDLLNSNIKGIRILMSTNIASVDEELIYCVRKLHFVNVMKGNQNMVLRFLLRVRYNKIRK</sequence>
<dbReference type="EMBL" id="ACVA01000011">
    <property type="protein sequence ID" value="EEX19774.1"/>
    <property type="molecule type" value="Genomic_DNA"/>
</dbReference>
<evidence type="ECO:0000313" key="2">
    <source>
        <dbReference type="Proteomes" id="UP000003327"/>
    </source>
</evidence>
<protein>
    <recommendedName>
        <fullName evidence="3">Lipoprotein</fullName>
    </recommendedName>
</protein>
<keyword evidence="2" id="KW-1185">Reference proteome</keyword>
<dbReference type="HOGENOM" id="CLU_1693902_0_0_10"/>
<evidence type="ECO:0000313" key="1">
    <source>
        <dbReference type="EMBL" id="EEX19774.1"/>
    </source>
</evidence>
<accession>C9ML44</accession>
<proteinExistence type="predicted"/>
<comment type="caution">
    <text evidence="1">The sequence shown here is derived from an EMBL/GenBank/DDBJ whole genome shotgun (WGS) entry which is preliminary data.</text>
</comment>
<dbReference type="Proteomes" id="UP000003327">
    <property type="component" value="Unassembled WGS sequence"/>
</dbReference>